<dbReference type="OMA" id="NIMFIIQ"/>
<dbReference type="PROSITE" id="PS00086">
    <property type="entry name" value="CYTOCHROME_P450"/>
    <property type="match status" value="1"/>
</dbReference>
<feature type="signal peptide" evidence="10">
    <location>
        <begin position="1"/>
        <end position="31"/>
    </location>
</feature>
<evidence type="ECO:0000256" key="3">
    <source>
        <dbReference type="ARBA" id="ARBA00022692"/>
    </source>
</evidence>
<gene>
    <name evidence="11" type="ORF">CFC21_039927</name>
</gene>
<dbReference type="PANTHER" id="PTHR47955">
    <property type="entry name" value="CYTOCHROME P450 FAMILY 71 PROTEIN"/>
    <property type="match status" value="1"/>
</dbReference>
<dbReference type="CDD" id="cd11072">
    <property type="entry name" value="CYP71-like"/>
    <property type="match status" value="1"/>
</dbReference>
<evidence type="ECO:0000256" key="10">
    <source>
        <dbReference type="SAM" id="SignalP"/>
    </source>
</evidence>
<evidence type="ECO:0000256" key="7">
    <source>
        <dbReference type="ARBA" id="ARBA00023004"/>
    </source>
</evidence>
<reference evidence="11" key="1">
    <citation type="journal article" date="2017" name="Gigascience">
        <title>The first near-complete assembly of the hexaploid bread wheat genome, Triticum aestivum.</title>
        <authorList>
            <person name="Zimin A.V."/>
            <person name="Puiu D."/>
            <person name="Hall R."/>
            <person name="Kingan S."/>
            <person name="Clavijo B.J."/>
            <person name="Salzberg S.L."/>
        </authorList>
    </citation>
    <scope>NUCLEOTIDE SEQUENCE</scope>
    <source>
        <tissue evidence="11">Leaf</tissue>
    </source>
</reference>
<evidence type="ECO:0000256" key="5">
    <source>
        <dbReference type="ARBA" id="ARBA00022989"/>
    </source>
</evidence>
<keyword evidence="6 9" id="KW-0560">Oxidoreductase</keyword>
<evidence type="ECO:0000313" key="11">
    <source>
        <dbReference type="EMBL" id="KAF7027944.1"/>
    </source>
</evidence>
<keyword evidence="2 8" id="KW-0349">Heme</keyword>
<keyword evidence="7 8" id="KW-0408">Iron</keyword>
<evidence type="ECO:0008006" key="12">
    <source>
        <dbReference type="Google" id="ProtNLM"/>
    </source>
</evidence>
<keyword evidence="4 8" id="KW-0479">Metal-binding</keyword>
<dbReference type="Pfam" id="PF00067">
    <property type="entry name" value="p450"/>
    <property type="match status" value="1"/>
</dbReference>
<evidence type="ECO:0000256" key="8">
    <source>
        <dbReference type="PIRSR" id="PIRSR602401-1"/>
    </source>
</evidence>
<dbReference type="InterPro" id="IPR017972">
    <property type="entry name" value="Cyt_P450_CS"/>
</dbReference>
<feature type="chain" id="PRO_5046843157" description="Cytochrome P450" evidence="10">
    <location>
        <begin position="32"/>
        <end position="513"/>
    </location>
</feature>
<sequence>MELTAAALLFLSLVSLAILLSLVGRKSKAAARPPGPWSLPFIGSLHHLLTPLPHVALRDLANKHGPVMYLRLGQVDAVVISSPAAAQEVLRDKDLSFASRPSILASKICLYGNLDVAFAPYGAYWRTMRRLCTTELLSARKVRQFAPVRGGEILRLVDTIRSAGRGGEAVNLGSLVMSCTNTITAKVAFGEGCAGELQAQFLSAIEVILRSSGGLCVGDLFPSLSFVDVVSGMKRRLSRARRQLDTVLDKIIAECEARREQNKKGDEEDLLRVLLRIRDEGQLEVPMGTTNIKAVIADMFAGGTETTASTTEWVMSELIRNPSAMAKAQKEVRCAFNHKNPEDHEAHMEELCYTKMVVKEAMRLHPVVPLLLPRVCRETCDVRGLRVEEGTRVFVNAWAMARSPEYWQDAEEFRPERFEDNAADYKGTQLEYLPFGSGRRMCPGNIFALALVELVVARLLYYFDWSLPAGMRPDELDMDTVVGLTAKRSNHLLLVASPYNVPIHKEIDDCKAH</sequence>
<comment type="caution">
    <text evidence="11">The sequence shown here is derived from an EMBL/GenBank/DDBJ whole genome shotgun (WGS) entry which is preliminary data.</text>
</comment>
<protein>
    <recommendedName>
        <fullName evidence="12">Cytochrome P450</fullName>
    </recommendedName>
</protein>
<feature type="binding site" description="axial binding residue" evidence="8">
    <location>
        <position position="442"/>
    </location>
    <ligand>
        <name>heme</name>
        <dbReference type="ChEBI" id="CHEBI:30413"/>
    </ligand>
    <ligandPart>
        <name>Fe</name>
        <dbReference type="ChEBI" id="CHEBI:18248"/>
    </ligandPart>
</feature>
<dbReference type="SUPFAM" id="SSF48264">
    <property type="entry name" value="Cytochrome P450"/>
    <property type="match status" value="1"/>
</dbReference>
<reference evidence="11" key="2">
    <citation type="submission" date="2020-03" db="EMBL/GenBank/DDBJ databases">
        <title>The second near-complete assembly of the hexaploid bread wheat (Triticum aestivum) genome.</title>
        <authorList>
            <person name="Zimin A.V."/>
            <person name="Puiu D."/>
            <person name="Shumante A."/>
            <person name="Alonge M."/>
            <person name="Salzberg S.L."/>
        </authorList>
    </citation>
    <scope>NUCLEOTIDE SEQUENCE</scope>
    <source>
        <tissue evidence="11">Leaf</tissue>
    </source>
</reference>
<evidence type="ECO:0000256" key="6">
    <source>
        <dbReference type="ARBA" id="ARBA00023002"/>
    </source>
</evidence>
<proteinExistence type="inferred from homology"/>
<dbReference type="InterPro" id="IPR001128">
    <property type="entry name" value="Cyt_P450"/>
</dbReference>
<organism evidence="11">
    <name type="scientific">Triticum aestivum</name>
    <name type="common">Wheat</name>
    <dbReference type="NCBI Taxonomy" id="4565"/>
    <lineage>
        <taxon>Eukaryota</taxon>
        <taxon>Viridiplantae</taxon>
        <taxon>Streptophyta</taxon>
        <taxon>Embryophyta</taxon>
        <taxon>Tracheophyta</taxon>
        <taxon>Spermatophyta</taxon>
        <taxon>Magnoliopsida</taxon>
        <taxon>Liliopsida</taxon>
        <taxon>Poales</taxon>
        <taxon>Poaceae</taxon>
        <taxon>BOP clade</taxon>
        <taxon>Pooideae</taxon>
        <taxon>Triticodae</taxon>
        <taxon>Triticeae</taxon>
        <taxon>Triticinae</taxon>
        <taxon>Triticum</taxon>
    </lineage>
</organism>
<dbReference type="PRINTS" id="PR00385">
    <property type="entry name" value="P450"/>
</dbReference>
<evidence type="ECO:0000256" key="1">
    <source>
        <dbReference type="ARBA" id="ARBA00010617"/>
    </source>
</evidence>
<keyword evidence="5" id="KW-1133">Transmembrane helix</keyword>
<comment type="similarity">
    <text evidence="1 9">Belongs to the cytochrome P450 family.</text>
</comment>
<dbReference type="PRINTS" id="PR00463">
    <property type="entry name" value="EP450I"/>
</dbReference>
<comment type="cofactor">
    <cofactor evidence="8">
        <name>heme</name>
        <dbReference type="ChEBI" id="CHEBI:30413"/>
    </cofactor>
</comment>
<evidence type="ECO:0000256" key="2">
    <source>
        <dbReference type="ARBA" id="ARBA00022617"/>
    </source>
</evidence>
<evidence type="ECO:0000256" key="9">
    <source>
        <dbReference type="RuleBase" id="RU000461"/>
    </source>
</evidence>
<dbReference type="eggNOG" id="KOG0156">
    <property type="taxonomic scope" value="Eukaryota"/>
</dbReference>
<dbReference type="Proteomes" id="UP000815260">
    <property type="component" value="Chromosome 3B"/>
</dbReference>
<evidence type="ECO:0000256" key="4">
    <source>
        <dbReference type="ARBA" id="ARBA00022723"/>
    </source>
</evidence>
<name>A0A3B6FK37_WHEAT</name>
<dbReference type="PaxDb" id="4565-Traes_3B_D51D9EA7F.1"/>
<dbReference type="Gene3D" id="1.10.630.10">
    <property type="entry name" value="Cytochrome P450"/>
    <property type="match status" value="1"/>
</dbReference>
<accession>A0A3B6FK37</accession>
<keyword evidence="3" id="KW-0812">Transmembrane</keyword>
<keyword evidence="10" id="KW-0732">Signal</keyword>
<keyword evidence="5" id="KW-0472">Membrane</keyword>
<dbReference type="InterPro" id="IPR036396">
    <property type="entry name" value="Cyt_P450_sf"/>
</dbReference>
<keyword evidence="9" id="KW-0503">Monooxygenase</keyword>
<dbReference type="STRING" id="4565.A0A077RW38"/>
<dbReference type="EMBL" id="CM022218">
    <property type="protein sequence ID" value="KAF7027944.1"/>
    <property type="molecule type" value="Genomic_DNA"/>
</dbReference>
<dbReference type="InterPro" id="IPR002401">
    <property type="entry name" value="Cyt_P450_E_grp-I"/>
</dbReference>
<dbReference type="PANTHER" id="PTHR47955:SF8">
    <property type="entry name" value="CYTOCHROME P450 71D11-LIKE"/>
    <property type="match status" value="1"/>
</dbReference>